<dbReference type="Proteomes" id="UP000199689">
    <property type="component" value="Unassembled WGS sequence"/>
</dbReference>
<gene>
    <name evidence="1" type="ORF">SAMN02910343_01413</name>
</gene>
<dbReference type="STRING" id="209880.SAMN02910343_01413"/>
<keyword evidence="2" id="KW-1185">Reference proteome</keyword>
<dbReference type="RefSeq" id="WP_091365261.1">
    <property type="nucleotide sequence ID" value="NZ_FMXA01000022.1"/>
</dbReference>
<protein>
    <recommendedName>
        <fullName evidence="3">Divalent cation tolerance protein</fullName>
    </recommendedName>
</protein>
<name>A0A1G5WJC2_9FIRM</name>
<evidence type="ECO:0008006" key="3">
    <source>
        <dbReference type="Google" id="ProtNLM"/>
    </source>
</evidence>
<dbReference type="InterPro" id="IPR015867">
    <property type="entry name" value="N-reg_PII/ATP_PRibTrfase_C"/>
</dbReference>
<evidence type="ECO:0000313" key="1">
    <source>
        <dbReference type="EMBL" id="SDA58112.1"/>
    </source>
</evidence>
<accession>A0A1G5WJC2</accession>
<reference evidence="1 2" key="1">
    <citation type="submission" date="2016-10" db="EMBL/GenBank/DDBJ databases">
        <authorList>
            <person name="de Groot N.N."/>
        </authorList>
    </citation>
    <scope>NUCLEOTIDE SEQUENCE [LARGE SCALE GENOMIC DNA]</scope>
    <source>
        <strain evidence="1 2">DSM 15230</strain>
    </source>
</reference>
<dbReference type="InterPro" id="IPR036069">
    <property type="entry name" value="DUF34/NIF3_sf"/>
</dbReference>
<dbReference type="EMBL" id="FMXA01000022">
    <property type="protein sequence ID" value="SDA58112.1"/>
    <property type="molecule type" value="Genomic_DNA"/>
</dbReference>
<dbReference type="PANTHER" id="PTHR41774">
    <property type="match status" value="1"/>
</dbReference>
<organism evidence="1 2">
    <name type="scientific">Allisonella histaminiformans</name>
    <dbReference type="NCBI Taxonomy" id="209880"/>
    <lineage>
        <taxon>Bacteria</taxon>
        <taxon>Bacillati</taxon>
        <taxon>Bacillota</taxon>
        <taxon>Negativicutes</taxon>
        <taxon>Veillonellales</taxon>
        <taxon>Veillonellaceae</taxon>
        <taxon>Allisonella</taxon>
    </lineage>
</organism>
<dbReference type="GeneID" id="87756409"/>
<dbReference type="Gene3D" id="3.30.70.120">
    <property type="match status" value="1"/>
</dbReference>
<proteinExistence type="predicted"/>
<evidence type="ECO:0000313" key="2">
    <source>
        <dbReference type="Proteomes" id="UP000199689"/>
    </source>
</evidence>
<dbReference type="SUPFAM" id="SSF102705">
    <property type="entry name" value="NIF3 (NGG1p interacting factor 3)-like"/>
    <property type="match status" value="1"/>
</dbReference>
<dbReference type="PANTHER" id="PTHR41774:SF1">
    <property type="entry name" value="NGG1P INTERACTING FACTOR NIF3"/>
    <property type="match status" value="1"/>
</dbReference>
<sequence length="107" mass="12201">MKQYKVQVYLPPEALYDIRDAVVKAGGGVIGNYSGCMSWWEVQSCWRSEEGAVPYNGEVGELTEGTEFLLEFRCDEAHIRAAVNRIKEVHPYERPVINVFLLDDLSF</sequence>
<dbReference type="OrthoDB" id="1690807at2"/>
<dbReference type="AlphaFoldDB" id="A0A1G5WJC2"/>